<gene>
    <name evidence="1" type="ORF">CK510_16795</name>
</gene>
<proteinExistence type="predicted"/>
<organism evidence="1 2">
    <name type="scientific">Brunnivagina elsteri CCALA 953</name>
    <dbReference type="NCBI Taxonomy" id="987040"/>
    <lineage>
        <taxon>Bacteria</taxon>
        <taxon>Bacillati</taxon>
        <taxon>Cyanobacteriota</taxon>
        <taxon>Cyanophyceae</taxon>
        <taxon>Nostocales</taxon>
        <taxon>Calotrichaceae</taxon>
        <taxon>Brunnivagina</taxon>
    </lineage>
</organism>
<reference evidence="1 2" key="1">
    <citation type="submission" date="2017-08" db="EMBL/GenBank/DDBJ databases">
        <title>Draft genome sequence of filamentous cyanobacterium Calothrix elsteri CCALA 953.</title>
        <authorList>
            <person name="Gagunashvili A.N."/>
            <person name="Elster J."/>
            <person name="Andresson O.S."/>
        </authorList>
    </citation>
    <scope>NUCLEOTIDE SEQUENCE [LARGE SCALE GENOMIC DNA]</scope>
    <source>
        <strain evidence="1 2">CCALA 953</strain>
    </source>
</reference>
<dbReference type="EMBL" id="NTFS01000189">
    <property type="protein sequence ID" value="PAX52899.1"/>
    <property type="molecule type" value="Genomic_DNA"/>
</dbReference>
<dbReference type="RefSeq" id="WP_095722799.1">
    <property type="nucleotide sequence ID" value="NZ_NTFS01000189.1"/>
</dbReference>
<keyword evidence="2" id="KW-1185">Reference proteome</keyword>
<dbReference type="OrthoDB" id="462343at2"/>
<dbReference type="AlphaFoldDB" id="A0A2A2THL7"/>
<accession>A0A2A2THL7</accession>
<comment type="caution">
    <text evidence="1">The sequence shown here is derived from an EMBL/GenBank/DDBJ whole genome shotgun (WGS) entry which is preliminary data.</text>
</comment>
<evidence type="ECO:0000313" key="2">
    <source>
        <dbReference type="Proteomes" id="UP000218238"/>
    </source>
</evidence>
<name>A0A2A2THL7_9CYAN</name>
<sequence length="92" mass="10442">MLRTFKATLRGDSLKWEDNAGQNLRGDRPVQVLVTILEEQLEEQPIAETNGRGQRMAAALEKLSQAQAFAGIDPVVWQREVRQDRQLPGRDE</sequence>
<protein>
    <submittedName>
        <fullName evidence="1">Uncharacterized protein</fullName>
    </submittedName>
</protein>
<evidence type="ECO:0000313" key="1">
    <source>
        <dbReference type="EMBL" id="PAX52899.1"/>
    </source>
</evidence>
<dbReference type="Proteomes" id="UP000218238">
    <property type="component" value="Unassembled WGS sequence"/>
</dbReference>